<dbReference type="EMBL" id="BJCL01000002">
    <property type="protein sequence ID" value="GCL61809.1"/>
    <property type="molecule type" value="Genomic_DNA"/>
</dbReference>
<organism evidence="2 3">
    <name type="scientific">Pseudaquabacterium pictum</name>
    <dbReference type="NCBI Taxonomy" id="2315236"/>
    <lineage>
        <taxon>Bacteria</taxon>
        <taxon>Pseudomonadati</taxon>
        <taxon>Pseudomonadota</taxon>
        <taxon>Betaproteobacteria</taxon>
        <taxon>Burkholderiales</taxon>
        <taxon>Sphaerotilaceae</taxon>
        <taxon>Pseudaquabacterium</taxon>
    </lineage>
</organism>
<name>A0A480AJ87_9BURK</name>
<evidence type="ECO:0000313" key="2">
    <source>
        <dbReference type="EMBL" id="GCL61809.1"/>
    </source>
</evidence>
<proteinExistence type="predicted"/>
<dbReference type="Proteomes" id="UP000301751">
    <property type="component" value="Unassembled WGS sequence"/>
</dbReference>
<dbReference type="AlphaFoldDB" id="A0A480AJ87"/>
<sequence length="80" mass="8440">MTTPPHNGLHWSTAAFGDSTDTAPGELCALDQHLQHCQAGHRRLRALGRGAEGLHGFVAPRFITTLALLAAAAALVLVLF</sequence>
<reference evidence="3" key="1">
    <citation type="submission" date="2019-03" db="EMBL/GenBank/DDBJ databases">
        <title>Aquabacterium pictum sp.nov., the first bacteriochlorophyll a-containing freshwater bacterium in the genus Aquabacterium of the class Betaproteobacteria.</title>
        <authorList>
            <person name="Hirose S."/>
            <person name="Tank M."/>
            <person name="Hara E."/>
            <person name="Tamaki H."/>
            <person name="Takaichi S."/>
            <person name="Haruta S."/>
            <person name="Hanada S."/>
        </authorList>
    </citation>
    <scope>NUCLEOTIDE SEQUENCE [LARGE SCALE GENOMIC DNA]</scope>
    <source>
        <strain evidence="3">W35</strain>
    </source>
</reference>
<keyword evidence="1" id="KW-0812">Transmembrane</keyword>
<protein>
    <submittedName>
        <fullName evidence="2">Uncharacterized protein</fullName>
    </submittedName>
</protein>
<accession>A0A480AJ87</accession>
<comment type="caution">
    <text evidence="2">The sequence shown here is derived from an EMBL/GenBank/DDBJ whole genome shotgun (WGS) entry which is preliminary data.</text>
</comment>
<keyword evidence="1" id="KW-0472">Membrane</keyword>
<evidence type="ECO:0000313" key="3">
    <source>
        <dbReference type="Proteomes" id="UP000301751"/>
    </source>
</evidence>
<evidence type="ECO:0000256" key="1">
    <source>
        <dbReference type="SAM" id="Phobius"/>
    </source>
</evidence>
<keyword evidence="1" id="KW-1133">Transmembrane helix</keyword>
<keyword evidence="3" id="KW-1185">Reference proteome</keyword>
<feature type="transmembrane region" description="Helical" evidence="1">
    <location>
        <begin position="58"/>
        <end position="79"/>
    </location>
</feature>
<dbReference type="RefSeq" id="WP_137731577.1">
    <property type="nucleotide sequence ID" value="NZ_BJCL01000002.1"/>
</dbReference>
<dbReference type="OrthoDB" id="8907247at2"/>
<gene>
    <name evidence="2" type="ORF">AQPW35_08900</name>
</gene>